<accession>A0A481Z8A8</accession>
<name>A0A481Z8A8_9VIRU</name>
<evidence type="ECO:0000313" key="1">
    <source>
        <dbReference type="EMBL" id="QBK92114.1"/>
    </source>
</evidence>
<dbReference type="EMBL" id="MK500567">
    <property type="protein sequence ID" value="QBK92114.1"/>
    <property type="molecule type" value="Genomic_DNA"/>
</dbReference>
<reference evidence="1" key="1">
    <citation type="journal article" date="2019" name="MBio">
        <title>Virus Genomes from Deep Sea Sediments Expand the Ocean Megavirome and Support Independent Origins of Viral Gigantism.</title>
        <authorList>
            <person name="Backstrom D."/>
            <person name="Yutin N."/>
            <person name="Jorgensen S.L."/>
            <person name="Dharamshi J."/>
            <person name="Homa F."/>
            <person name="Zaremba-Niedwiedzka K."/>
            <person name="Spang A."/>
            <person name="Wolf Y.I."/>
            <person name="Koonin E.V."/>
            <person name="Ettema T.J."/>
        </authorList>
    </citation>
    <scope>NUCLEOTIDE SEQUENCE</scope>
</reference>
<gene>
    <name evidence="1" type="ORF">LCPAC304_04610</name>
</gene>
<proteinExistence type="predicted"/>
<protein>
    <submittedName>
        <fullName evidence="1">Uncharacterized protein</fullName>
    </submittedName>
</protein>
<organism evidence="1">
    <name type="scientific">Pithovirus LCPAC304</name>
    <dbReference type="NCBI Taxonomy" id="2506594"/>
    <lineage>
        <taxon>Viruses</taxon>
        <taxon>Pithoviruses</taxon>
    </lineage>
</organism>
<sequence length="353" mass="40681">MFEQKEDKVEKSSSCILPSLFKGLPSDISFGNEINFLTATGITVFMVLRSDDASLEIMDFIHQQLEKGDPHRHVTWEYKRFVKQSARTTTSKPGDSSTSTVSRSAKDDLSFLFNPFEHMDKICKPYSYLDLMQELNKPHTFKSLTEMKTHFTSRALMCLRMIVGGETQFVVRKNKKSRIVVVSAYKMGKLYHGGFTAKIVSDGEEKKVTLKYYEMMLSVNGLCYTECVQIPYHPWETLSKSEKHDDVIDLCRNGEAMNFFQRSNVRKLEKYDMDKIQAILTHIREVWAAGDDAVYQFILKTLAWQSQHPRIKTGVCFVFHGEEGAGKSCLIDDFLSPFVWGKETQEYPRLRAF</sequence>